<accession>A0A1X6YVB0</accession>
<dbReference type="AlphaFoldDB" id="A0A1X6YVB0"/>
<reference evidence="1 2" key="1">
    <citation type="submission" date="2017-03" db="EMBL/GenBank/DDBJ databases">
        <authorList>
            <person name="Afonso C.L."/>
            <person name="Miller P.J."/>
            <person name="Scott M.A."/>
            <person name="Spackman E."/>
            <person name="Goraichik I."/>
            <person name="Dimitrov K.M."/>
            <person name="Suarez D.L."/>
            <person name="Swayne D.E."/>
        </authorList>
    </citation>
    <scope>NUCLEOTIDE SEQUENCE [LARGE SCALE GENOMIC DNA]</scope>
    <source>
        <strain evidence="1 2">CECT 7450</strain>
    </source>
</reference>
<keyword evidence="2" id="KW-1185">Reference proteome</keyword>
<evidence type="ECO:0000313" key="2">
    <source>
        <dbReference type="Proteomes" id="UP000193061"/>
    </source>
</evidence>
<dbReference type="EMBL" id="FWFX01000003">
    <property type="protein sequence ID" value="SLN31739.1"/>
    <property type="molecule type" value="Genomic_DNA"/>
</dbReference>
<sequence length="93" mass="10527">MRESVTLVVRIASFKPSLSCLSCLSRLLSGTGRRFSLSILELIKMWRFRNVVIRLNKDLADTFRFFIEVSSVELLDSLCAGTLELGAAMREIK</sequence>
<gene>
    <name evidence="1" type="ORF">ROA7450_01423</name>
</gene>
<organism evidence="1 2">
    <name type="scientific">Roseovarius albus</name>
    <dbReference type="NCBI Taxonomy" id="1247867"/>
    <lineage>
        <taxon>Bacteria</taxon>
        <taxon>Pseudomonadati</taxon>
        <taxon>Pseudomonadota</taxon>
        <taxon>Alphaproteobacteria</taxon>
        <taxon>Rhodobacterales</taxon>
        <taxon>Roseobacteraceae</taxon>
        <taxon>Roseovarius</taxon>
    </lineage>
</organism>
<evidence type="ECO:0000313" key="1">
    <source>
        <dbReference type="EMBL" id="SLN31739.1"/>
    </source>
</evidence>
<protein>
    <submittedName>
        <fullName evidence="1">Uncharacterized protein</fullName>
    </submittedName>
</protein>
<name>A0A1X6YVB0_9RHOB</name>
<proteinExistence type="predicted"/>
<dbReference type="Proteomes" id="UP000193061">
    <property type="component" value="Unassembled WGS sequence"/>
</dbReference>